<organism evidence="1 2">
    <name type="scientific">Streptomyces fuscichromogenes</name>
    <dbReference type="NCBI Taxonomy" id="1324013"/>
    <lineage>
        <taxon>Bacteria</taxon>
        <taxon>Bacillati</taxon>
        <taxon>Actinomycetota</taxon>
        <taxon>Actinomycetes</taxon>
        <taxon>Kitasatosporales</taxon>
        <taxon>Streptomycetaceae</taxon>
        <taxon>Streptomyces</taxon>
    </lineage>
</organism>
<reference evidence="1" key="2">
    <citation type="submission" date="2020-09" db="EMBL/GenBank/DDBJ databases">
        <authorList>
            <person name="Sun Q."/>
            <person name="Zhou Y."/>
        </authorList>
    </citation>
    <scope>NUCLEOTIDE SEQUENCE</scope>
    <source>
        <strain evidence="1">CGMCC 4.7110</strain>
    </source>
</reference>
<gene>
    <name evidence="1" type="ORF">GCM10011578_056320</name>
</gene>
<protein>
    <submittedName>
        <fullName evidence="1">Uncharacterized protein</fullName>
    </submittedName>
</protein>
<dbReference type="EMBL" id="BMML01000013">
    <property type="protein sequence ID" value="GGN23720.1"/>
    <property type="molecule type" value="Genomic_DNA"/>
</dbReference>
<accession>A0A917XGS2</accession>
<name>A0A917XGS2_9ACTN</name>
<evidence type="ECO:0000313" key="2">
    <source>
        <dbReference type="Proteomes" id="UP000653411"/>
    </source>
</evidence>
<reference evidence="1" key="1">
    <citation type="journal article" date="2014" name="Int. J. Syst. Evol. Microbiol.">
        <title>Complete genome sequence of Corynebacterium casei LMG S-19264T (=DSM 44701T), isolated from a smear-ripened cheese.</title>
        <authorList>
            <consortium name="US DOE Joint Genome Institute (JGI-PGF)"/>
            <person name="Walter F."/>
            <person name="Albersmeier A."/>
            <person name="Kalinowski J."/>
            <person name="Ruckert C."/>
        </authorList>
    </citation>
    <scope>NUCLEOTIDE SEQUENCE</scope>
    <source>
        <strain evidence="1">CGMCC 4.7110</strain>
    </source>
</reference>
<dbReference type="AlphaFoldDB" id="A0A917XGS2"/>
<evidence type="ECO:0000313" key="1">
    <source>
        <dbReference type="EMBL" id="GGN23720.1"/>
    </source>
</evidence>
<dbReference type="Proteomes" id="UP000653411">
    <property type="component" value="Unassembled WGS sequence"/>
</dbReference>
<proteinExistence type="predicted"/>
<sequence length="59" mass="6147">MVTEDPQRSRRETCAGLPHVVPRPVAELAPLLGAHIPAPAVPADVAAVRSVHRTAPPPA</sequence>
<comment type="caution">
    <text evidence="1">The sequence shown here is derived from an EMBL/GenBank/DDBJ whole genome shotgun (WGS) entry which is preliminary data.</text>
</comment>
<keyword evidence="2" id="KW-1185">Reference proteome</keyword>